<evidence type="ECO:0000313" key="1">
    <source>
        <dbReference type="EMBL" id="MDR8522228.1"/>
    </source>
</evidence>
<reference evidence="2 4" key="1">
    <citation type="journal article" date="2022" name="bioRxiv">
        <title>Prophages regulate Shewanella fidelis 3313 motility and biofilm formation: implications for gut colonization dynamics in Ciona robusta.</title>
        <authorList>
            <person name="Natarajan O."/>
            <person name="Gibboney S.L."/>
            <person name="Young M.N."/>
            <person name="Lim S.J."/>
            <person name="Pluta N."/>
            <person name="Atkinson C.G."/>
            <person name="Leigh B.A."/>
            <person name="Liberti A."/>
            <person name="Kees E.D."/>
            <person name="Breitbart M."/>
            <person name="Gralnick J.A."/>
            <person name="Dishaw L.J."/>
        </authorList>
    </citation>
    <scope>NUCLEOTIDE SEQUENCE [LARGE SCALE GENOMIC DNA]</scope>
    <source>
        <strain evidence="2 4">JG4066</strain>
    </source>
</reference>
<dbReference type="Proteomes" id="UP001271263">
    <property type="component" value="Unassembled WGS sequence"/>
</dbReference>
<comment type="caution">
    <text evidence="1">The sequence shown here is derived from an EMBL/GenBank/DDBJ whole genome shotgun (WGS) entry which is preliminary data.</text>
</comment>
<evidence type="ECO:0000313" key="2">
    <source>
        <dbReference type="EMBL" id="MDW4825020.1"/>
    </source>
</evidence>
<sequence>MELNELDKAKLEYEICQEYLIDYPLNEAGIHCDMFAIFNQWIISENPDYLDQLVQTCAYYGIPIKGLLLKHVGALAQKRMLRLSNLKKTNKVLKDEYSYQAHKKALQLIYWCECKNENAYDLVANWGYSSGKLKKKSSSLQKESTTWRSKHQQLEAQIKEYKCYSEVDKEHLRNQILEGTYIAEVNEGFKGTRR</sequence>
<dbReference type="EMBL" id="JAPMLE010000001">
    <property type="protein sequence ID" value="MDR8522228.1"/>
    <property type="molecule type" value="Genomic_DNA"/>
</dbReference>
<evidence type="ECO:0000313" key="4">
    <source>
        <dbReference type="Proteomes" id="UP001271263"/>
    </source>
</evidence>
<accession>A0AAW8NK13</accession>
<dbReference type="Proteomes" id="UP001259340">
    <property type="component" value="Unassembled WGS sequence"/>
</dbReference>
<keyword evidence="4" id="KW-1185">Reference proteome</keyword>
<gene>
    <name evidence="1" type="ORF">OS133_00745</name>
    <name evidence="2" type="ORF">OS134_13210</name>
</gene>
<dbReference type="AlphaFoldDB" id="A0AAW8NK13"/>
<dbReference type="EMBL" id="JAPMLD010000005">
    <property type="protein sequence ID" value="MDW4825020.1"/>
    <property type="molecule type" value="Genomic_DNA"/>
</dbReference>
<protein>
    <submittedName>
        <fullName evidence="1">Uncharacterized protein</fullName>
    </submittedName>
</protein>
<name>A0AAW8NK13_9GAMM</name>
<proteinExistence type="predicted"/>
<dbReference type="RefSeq" id="WP_310653678.1">
    <property type="nucleotide sequence ID" value="NZ_JAPMLA010000006.1"/>
</dbReference>
<organism evidence="1 3">
    <name type="scientific">Shewanella fidelis</name>
    <dbReference type="NCBI Taxonomy" id="173509"/>
    <lineage>
        <taxon>Bacteria</taxon>
        <taxon>Pseudomonadati</taxon>
        <taxon>Pseudomonadota</taxon>
        <taxon>Gammaproteobacteria</taxon>
        <taxon>Alteromonadales</taxon>
        <taxon>Shewanellaceae</taxon>
        <taxon>Shewanella</taxon>
    </lineage>
</organism>
<reference evidence="1" key="2">
    <citation type="submission" date="2022-11" db="EMBL/GenBank/DDBJ databases">
        <title>Prophages regulate Shewanella fidelis motility and biofilm formation: implications for gut colonization dynamics in Ciona robusta.</title>
        <authorList>
            <person name="Natarajan O."/>
            <person name="Gibboney S.L."/>
            <person name="Young M.N."/>
            <person name="Lim S.J."/>
            <person name="Pluta N."/>
            <person name="Atkinson C.G.F."/>
            <person name="Leigh B.A."/>
            <person name="Liberti A."/>
            <person name="Kees E."/>
            <person name="Breitbart M."/>
            <person name="Gralnick J."/>
            <person name="Dishaw L.J."/>
        </authorList>
    </citation>
    <scope>NUCLEOTIDE SEQUENCE</scope>
    <source>
        <strain evidence="1">3313</strain>
    </source>
</reference>
<evidence type="ECO:0000313" key="3">
    <source>
        <dbReference type="Proteomes" id="UP001259340"/>
    </source>
</evidence>